<proteinExistence type="predicted"/>
<feature type="region of interest" description="Disordered" evidence="5">
    <location>
        <begin position="436"/>
        <end position="455"/>
    </location>
</feature>
<evidence type="ECO:0000256" key="4">
    <source>
        <dbReference type="PROSITE-ProRule" id="PRU00332"/>
    </source>
</evidence>
<dbReference type="Pfam" id="PF05383">
    <property type="entry name" value="La"/>
    <property type="match status" value="1"/>
</dbReference>
<protein>
    <submittedName>
        <fullName evidence="8">La-related protein 6</fullName>
    </submittedName>
</protein>
<dbReference type="FunFam" id="1.10.10.10:FF:000158">
    <property type="entry name" value="La ribonucleoprotein domain family member 7"/>
    <property type="match status" value="1"/>
</dbReference>
<organism evidence="8 9">
    <name type="scientific">Portunus trituberculatus</name>
    <name type="common">Swimming crab</name>
    <name type="synonym">Neptunus trituberculatus</name>
    <dbReference type="NCBI Taxonomy" id="210409"/>
    <lineage>
        <taxon>Eukaryota</taxon>
        <taxon>Metazoa</taxon>
        <taxon>Ecdysozoa</taxon>
        <taxon>Arthropoda</taxon>
        <taxon>Crustacea</taxon>
        <taxon>Multicrustacea</taxon>
        <taxon>Malacostraca</taxon>
        <taxon>Eumalacostraca</taxon>
        <taxon>Eucarida</taxon>
        <taxon>Decapoda</taxon>
        <taxon>Pleocyemata</taxon>
        <taxon>Brachyura</taxon>
        <taxon>Eubrachyura</taxon>
        <taxon>Portunoidea</taxon>
        <taxon>Portunidae</taxon>
        <taxon>Portuninae</taxon>
        <taxon>Portunus</taxon>
    </lineage>
</organism>
<comment type="subcellular location">
    <subcellularLocation>
        <location evidence="1">Nucleus</location>
    </subcellularLocation>
</comment>
<dbReference type="InterPro" id="IPR006630">
    <property type="entry name" value="La_HTH"/>
</dbReference>
<dbReference type="PROSITE" id="PS51938">
    <property type="entry name" value="SUZ_C"/>
    <property type="match status" value="1"/>
</dbReference>
<feature type="region of interest" description="Disordered" evidence="5">
    <location>
        <begin position="298"/>
        <end position="428"/>
    </location>
</feature>
<dbReference type="SUPFAM" id="SSF54928">
    <property type="entry name" value="RNA-binding domain, RBD"/>
    <property type="match status" value="1"/>
</dbReference>
<dbReference type="SUPFAM" id="SSF46785">
    <property type="entry name" value="Winged helix' DNA-binding domain"/>
    <property type="match status" value="1"/>
</dbReference>
<dbReference type="PANTHER" id="PTHR22792:SF140">
    <property type="entry name" value="ACHILLES, ISOFORM A"/>
    <property type="match status" value="1"/>
</dbReference>
<dbReference type="PRINTS" id="PR00302">
    <property type="entry name" value="LUPUSLA"/>
</dbReference>
<keyword evidence="3" id="KW-0539">Nucleus</keyword>
<comment type="caution">
    <text evidence="8">The sequence shown here is derived from an EMBL/GenBank/DDBJ whole genome shotgun (WGS) entry which is preliminary data.</text>
</comment>
<dbReference type="InterPro" id="IPR036390">
    <property type="entry name" value="WH_DNA-bd_sf"/>
</dbReference>
<feature type="compositionally biased region" description="Polar residues" evidence="5">
    <location>
        <begin position="410"/>
        <end position="419"/>
    </location>
</feature>
<evidence type="ECO:0000313" key="8">
    <source>
        <dbReference type="EMBL" id="MPC11436.1"/>
    </source>
</evidence>
<evidence type="ECO:0000313" key="9">
    <source>
        <dbReference type="Proteomes" id="UP000324222"/>
    </source>
</evidence>
<dbReference type="InterPro" id="IPR045180">
    <property type="entry name" value="La_dom_prot"/>
</dbReference>
<feature type="domain" description="SUZ-C" evidence="7">
    <location>
        <begin position="445"/>
        <end position="482"/>
    </location>
</feature>
<dbReference type="InterPro" id="IPR012677">
    <property type="entry name" value="Nucleotide-bd_a/b_plait_sf"/>
</dbReference>
<dbReference type="Proteomes" id="UP000324222">
    <property type="component" value="Unassembled WGS sequence"/>
</dbReference>
<evidence type="ECO:0000256" key="3">
    <source>
        <dbReference type="ARBA" id="ARBA00023242"/>
    </source>
</evidence>
<name>A0A5B7CT31_PORTR</name>
<dbReference type="Gene3D" id="3.30.70.330">
    <property type="match status" value="1"/>
</dbReference>
<evidence type="ECO:0000256" key="2">
    <source>
        <dbReference type="ARBA" id="ARBA00022884"/>
    </source>
</evidence>
<dbReference type="InterPro" id="IPR035979">
    <property type="entry name" value="RBD_domain_sf"/>
</dbReference>
<reference evidence="8 9" key="1">
    <citation type="submission" date="2019-05" db="EMBL/GenBank/DDBJ databases">
        <title>Another draft genome of Portunus trituberculatus and its Hox gene families provides insights of decapod evolution.</title>
        <authorList>
            <person name="Jeong J.-H."/>
            <person name="Song I."/>
            <person name="Kim S."/>
            <person name="Choi T."/>
            <person name="Kim D."/>
            <person name="Ryu S."/>
            <person name="Kim W."/>
        </authorList>
    </citation>
    <scope>NUCLEOTIDE SEQUENCE [LARGE SCALE GENOMIC DNA]</scope>
    <source>
        <tissue evidence="8">Muscle</tissue>
    </source>
</reference>
<dbReference type="GO" id="GO:0006396">
    <property type="term" value="P:RNA processing"/>
    <property type="evidence" value="ECO:0007669"/>
    <property type="project" value="InterPro"/>
</dbReference>
<keyword evidence="2 4" id="KW-0694">RNA-binding</keyword>
<dbReference type="Pfam" id="PF12901">
    <property type="entry name" value="SUZ-C"/>
    <property type="match status" value="1"/>
</dbReference>
<dbReference type="PROSITE" id="PS50961">
    <property type="entry name" value="HTH_LA"/>
    <property type="match status" value="1"/>
</dbReference>
<dbReference type="OrthoDB" id="435402at2759"/>
<dbReference type="GO" id="GO:1990904">
    <property type="term" value="C:ribonucleoprotein complex"/>
    <property type="evidence" value="ECO:0007669"/>
    <property type="project" value="InterPro"/>
</dbReference>
<evidence type="ECO:0000256" key="1">
    <source>
        <dbReference type="ARBA" id="ARBA00004123"/>
    </source>
</evidence>
<evidence type="ECO:0000259" key="6">
    <source>
        <dbReference type="PROSITE" id="PS50961"/>
    </source>
</evidence>
<keyword evidence="9" id="KW-1185">Reference proteome</keyword>
<dbReference type="InterPro" id="IPR024642">
    <property type="entry name" value="SUZ-C"/>
</dbReference>
<feature type="compositionally biased region" description="Low complexity" evidence="5">
    <location>
        <begin position="436"/>
        <end position="450"/>
    </location>
</feature>
<dbReference type="AlphaFoldDB" id="A0A5B7CT31"/>
<dbReference type="Gene3D" id="1.10.10.10">
    <property type="entry name" value="Winged helix-like DNA-binding domain superfamily/Winged helix DNA-binding domain"/>
    <property type="match status" value="1"/>
</dbReference>
<evidence type="ECO:0000256" key="5">
    <source>
        <dbReference type="SAM" id="MobiDB-lite"/>
    </source>
</evidence>
<accession>A0A5B7CT31</accession>
<dbReference type="InterPro" id="IPR002344">
    <property type="entry name" value="Lupus_La"/>
</dbReference>
<dbReference type="GO" id="GO:0005634">
    <property type="term" value="C:nucleus"/>
    <property type="evidence" value="ECO:0007669"/>
    <property type="project" value="UniProtKB-SubCell"/>
</dbReference>
<sequence length="489" mass="54418">MLSLLSKYVVGEGPYESDVGSSQYTDTDEEVLAPAMPVINIDPTELGQDALVAEQPPSPTCFTPVSDSSEEPTEKEAPPLELPEPEVCRRVQELVEYYLSEHNLVKDMFMLKHVTKHREGYVSLKLLATYKKVKHLTKDWRVVAYALKDSQVLELNPEATKVRRRHALPPELDEDTRPFRTLLAADVSRELANVNALAEFFGKFGEMVSLQMHKPGGRHLAEVRQVERDHPGISATVCALVEFEKVHHARQAFRAMLNTPECGLKVLEVARKKRDPGDGGYGSSFLHIKSQAEGESAYYSNSDYSEPPSPVSRVRPFPRLRSPFVPSPSPKSGRRIRGHQQQSSPESSPPSPYSPRRGAPTPSSSPEQERPQDLYPRYTSPCTSPLPRRRAIPCSPPSDSPFQGRRHITTMPSCSSQDSDAPVPPLSPWLRRRVLSGSSTPLSSPLASPNLRRRHEASMILPENVLRLPRGPDGSTGFLPRRSPIILKA</sequence>
<dbReference type="PANTHER" id="PTHR22792">
    <property type="entry name" value="LUPUS LA PROTEIN-RELATED"/>
    <property type="match status" value="1"/>
</dbReference>
<gene>
    <name evidence="8" type="primary">Larp6_0</name>
    <name evidence="8" type="ORF">E2C01_004103</name>
</gene>
<dbReference type="GO" id="GO:0003729">
    <property type="term" value="F:mRNA binding"/>
    <property type="evidence" value="ECO:0007669"/>
    <property type="project" value="TreeGrafter"/>
</dbReference>
<feature type="compositionally biased region" description="Low complexity" evidence="5">
    <location>
        <begin position="311"/>
        <end position="324"/>
    </location>
</feature>
<feature type="region of interest" description="Disordered" evidence="5">
    <location>
        <begin position="466"/>
        <end position="489"/>
    </location>
</feature>
<feature type="region of interest" description="Disordered" evidence="5">
    <location>
        <begin position="54"/>
        <end position="80"/>
    </location>
</feature>
<dbReference type="SMART" id="SM00715">
    <property type="entry name" value="LA"/>
    <property type="match status" value="1"/>
</dbReference>
<dbReference type="EMBL" id="VSRR010000163">
    <property type="protein sequence ID" value="MPC11436.1"/>
    <property type="molecule type" value="Genomic_DNA"/>
</dbReference>
<feature type="domain" description="HTH La-type RNA-binding" evidence="6">
    <location>
        <begin position="81"/>
        <end position="172"/>
    </location>
</feature>
<evidence type="ECO:0000259" key="7">
    <source>
        <dbReference type="PROSITE" id="PS51938"/>
    </source>
</evidence>
<dbReference type="InterPro" id="IPR036388">
    <property type="entry name" value="WH-like_DNA-bd_sf"/>
</dbReference>